<protein>
    <recommendedName>
        <fullName evidence="4">FNIP repeat-containing protein</fullName>
    </recommendedName>
</protein>
<accession>F0ZZG0</accession>
<dbReference type="KEGG" id="dpp:DICPUDRAFT_157564"/>
<proteinExistence type="predicted"/>
<dbReference type="Proteomes" id="UP000001064">
    <property type="component" value="Unassembled WGS sequence"/>
</dbReference>
<dbReference type="PANTHER" id="PTHR32134:SF169">
    <property type="entry name" value="FNIP REPEAT-CONTAINING PROTEIN-RELATED"/>
    <property type="match status" value="1"/>
</dbReference>
<dbReference type="PANTHER" id="PTHR32134">
    <property type="entry name" value="FNIP REPEAT-CONTAINING PROTEIN"/>
    <property type="match status" value="1"/>
</dbReference>
<dbReference type="OrthoDB" id="266138at2759"/>
<dbReference type="Pfam" id="PF05725">
    <property type="entry name" value="FNIP"/>
    <property type="match status" value="1"/>
</dbReference>
<dbReference type="InterPro" id="IPR051251">
    <property type="entry name" value="STK_FNIP-Repeat"/>
</dbReference>
<dbReference type="InParanoid" id="F0ZZG0"/>
<evidence type="ECO:0008006" key="4">
    <source>
        <dbReference type="Google" id="ProtNLM"/>
    </source>
</evidence>
<evidence type="ECO:0000313" key="2">
    <source>
        <dbReference type="EMBL" id="EGC30675.1"/>
    </source>
</evidence>
<dbReference type="EMBL" id="GL871309">
    <property type="protein sequence ID" value="EGC30675.1"/>
    <property type="molecule type" value="Genomic_DNA"/>
</dbReference>
<dbReference type="SUPFAM" id="SSF52058">
    <property type="entry name" value="L domain-like"/>
    <property type="match status" value="1"/>
</dbReference>
<organism evidence="2 3">
    <name type="scientific">Dictyostelium purpureum</name>
    <name type="common">Slime mold</name>
    <dbReference type="NCBI Taxonomy" id="5786"/>
    <lineage>
        <taxon>Eukaryota</taxon>
        <taxon>Amoebozoa</taxon>
        <taxon>Evosea</taxon>
        <taxon>Eumycetozoa</taxon>
        <taxon>Dictyostelia</taxon>
        <taxon>Dictyosteliales</taxon>
        <taxon>Dictyosteliaceae</taxon>
        <taxon>Dictyostelium</taxon>
    </lineage>
</organism>
<gene>
    <name evidence="2" type="ORF">DICPUDRAFT_157564</name>
</gene>
<dbReference type="RefSeq" id="XP_003292800.1">
    <property type="nucleotide sequence ID" value="XM_003292752.1"/>
</dbReference>
<name>F0ZZG0_DICPU</name>
<sequence length="499" mass="57679">MIPSWIKTLDIYIINSDELSIIKNAVNIERLYLRNFINHNNIKKDMLPMNLKKLFICFNNANKKIGIESGALPESLTNLIIQNNNNSSEIDHDILPKGLLTLELSSSSNEYFNIPNYFPFPQNLKYLFINCKTFNFQLPIGLKELIIYTQLNYLNDTSNKPVLPKSLEKLTIKMGTDCEIPLDHKMVPINLKYLKWSTNSIIDSFGEVVIPRSLEHLEFTHSFSVNQKPSYPPFNLKLLPHQLPITLKYISFDDKNDSFENGGYPLMGENIFPQSITYINFGASFNQNIGSSLSKCFFLKTVIFGVNFNQILQCDAFPPSLQILILKNPQYKHLIQLKNKKTLVKCCNIENYLLQFENDIKSNCELYNLCIPLNYKYPLSRLNLKNKVNLEYLEFDLGYKQPILPEDLPLDNNIKTVSFTSSSGQIINLEHFKKLQTIIINNDSNPTIVTTTTINNQLKHYNFYNLKSIEVSNPLNSKFLDSLDPIFYQFIIKNNNNFK</sequence>
<dbReference type="InterPro" id="IPR008615">
    <property type="entry name" value="FNIP"/>
</dbReference>
<dbReference type="AlphaFoldDB" id="F0ZZG0"/>
<reference evidence="3" key="1">
    <citation type="journal article" date="2011" name="Genome Biol.">
        <title>Comparative genomics of the social amoebae Dictyostelium discoideum and Dictyostelium purpureum.</title>
        <authorList>
            <consortium name="US DOE Joint Genome Institute (JGI-PGF)"/>
            <person name="Sucgang R."/>
            <person name="Kuo A."/>
            <person name="Tian X."/>
            <person name="Salerno W."/>
            <person name="Parikh A."/>
            <person name="Feasley C.L."/>
            <person name="Dalin E."/>
            <person name="Tu H."/>
            <person name="Huang E."/>
            <person name="Barry K."/>
            <person name="Lindquist E."/>
            <person name="Shapiro H."/>
            <person name="Bruce D."/>
            <person name="Schmutz J."/>
            <person name="Salamov A."/>
            <person name="Fey P."/>
            <person name="Gaudet P."/>
            <person name="Anjard C."/>
            <person name="Babu M.M."/>
            <person name="Basu S."/>
            <person name="Bushmanova Y."/>
            <person name="van der Wel H."/>
            <person name="Katoh-Kurasawa M."/>
            <person name="Dinh C."/>
            <person name="Coutinho P.M."/>
            <person name="Saito T."/>
            <person name="Elias M."/>
            <person name="Schaap P."/>
            <person name="Kay R.R."/>
            <person name="Henrissat B."/>
            <person name="Eichinger L."/>
            <person name="Rivero F."/>
            <person name="Putnam N.H."/>
            <person name="West C.M."/>
            <person name="Loomis W.F."/>
            <person name="Chisholm R.L."/>
            <person name="Shaulsky G."/>
            <person name="Strassmann J.E."/>
            <person name="Queller D.C."/>
            <person name="Kuspa A."/>
            <person name="Grigoriev I.V."/>
        </authorList>
    </citation>
    <scope>NUCLEOTIDE SEQUENCE [LARGE SCALE GENOMIC DNA]</scope>
    <source>
        <strain evidence="3">QSDP1</strain>
    </source>
</reference>
<evidence type="ECO:0000256" key="1">
    <source>
        <dbReference type="ARBA" id="ARBA00022737"/>
    </source>
</evidence>
<keyword evidence="1" id="KW-0677">Repeat</keyword>
<evidence type="ECO:0000313" key="3">
    <source>
        <dbReference type="Proteomes" id="UP000001064"/>
    </source>
</evidence>
<dbReference type="GeneID" id="10508904"/>
<keyword evidence="3" id="KW-1185">Reference proteome</keyword>
<dbReference type="VEuPathDB" id="AmoebaDB:DICPUDRAFT_157564"/>
<dbReference type="FunCoup" id="F0ZZG0">
    <property type="interactions" value="23"/>
</dbReference>